<feature type="domain" description="MYND-type" evidence="5">
    <location>
        <begin position="280"/>
        <end position="332"/>
    </location>
</feature>
<gene>
    <name evidence="6" type="ORF">PsYK624_042770</name>
</gene>
<keyword evidence="1" id="KW-0479">Metal-binding</keyword>
<dbReference type="Gene3D" id="6.10.140.2220">
    <property type="match status" value="1"/>
</dbReference>
<comment type="caution">
    <text evidence="6">The sequence shown here is derived from an EMBL/GenBank/DDBJ whole genome shotgun (WGS) entry which is preliminary data.</text>
</comment>
<proteinExistence type="predicted"/>
<dbReference type="OrthoDB" id="3020010at2759"/>
<evidence type="ECO:0000313" key="6">
    <source>
        <dbReference type="EMBL" id="GJE88194.1"/>
    </source>
</evidence>
<dbReference type="Pfam" id="PF01753">
    <property type="entry name" value="zf-MYND"/>
    <property type="match status" value="1"/>
</dbReference>
<name>A0A9P3LB47_9APHY</name>
<keyword evidence="2 4" id="KW-0863">Zinc-finger</keyword>
<dbReference type="Proteomes" id="UP000703269">
    <property type="component" value="Unassembled WGS sequence"/>
</dbReference>
<organism evidence="6 7">
    <name type="scientific">Phanerochaete sordida</name>
    <dbReference type="NCBI Taxonomy" id="48140"/>
    <lineage>
        <taxon>Eukaryota</taxon>
        <taxon>Fungi</taxon>
        <taxon>Dikarya</taxon>
        <taxon>Basidiomycota</taxon>
        <taxon>Agaricomycotina</taxon>
        <taxon>Agaricomycetes</taxon>
        <taxon>Polyporales</taxon>
        <taxon>Phanerochaetaceae</taxon>
        <taxon>Phanerochaete</taxon>
    </lineage>
</organism>
<keyword evidence="7" id="KW-1185">Reference proteome</keyword>
<evidence type="ECO:0000313" key="7">
    <source>
        <dbReference type="Proteomes" id="UP000703269"/>
    </source>
</evidence>
<dbReference type="InterPro" id="IPR002893">
    <property type="entry name" value="Znf_MYND"/>
</dbReference>
<evidence type="ECO:0000256" key="1">
    <source>
        <dbReference type="ARBA" id="ARBA00022723"/>
    </source>
</evidence>
<evidence type="ECO:0000259" key="5">
    <source>
        <dbReference type="PROSITE" id="PS50865"/>
    </source>
</evidence>
<protein>
    <submittedName>
        <fullName evidence="6">Zinc finger MYND domain-containing protein</fullName>
    </submittedName>
</protein>
<dbReference type="PROSITE" id="PS50865">
    <property type="entry name" value="ZF_MYND_2"/>
    <property type="match status" value="1"/>
</dbReference>
<evidence type="ECO:0000256" key="4">
    <source>
        <dbReference type="PROSITE-ProRule" id="PRU00134"/>
    </source>
</evidence>
<dbReference type="GO" id="GO:0008270">
    <property type="term" value="F:zinc ion binding"/>
    <property type="evidence" value="ECO:0007669"/>
    <property type="project" value="UniProtKB-KW"/>
</dbReference>
<accession>A0A9P3LB47</accession>
<evidence type="ECO:0000256" key="3">
    <source>
        <dbReference type="ARBA" id="ARBA00022833"/>
    </source>
</evidence>
<dbReference type="EMBL" id="BPQB01000008">
    <property type="protein sequence ID" value="GJE88194.1"/>
    <property type="molecule type" value="Genomic_DNA"/>
</dbReference>
<keyword evidence="3" id="KW-0862">Zinc</keyword>
<dbReference type="SUPFAM" id="SSF144232">
    <property type="entry name" value="HIT/MYND zinc finger-like"/>
    <property type="match status" value="1"/>
</dbReference>
<sequence>MPSRFPVLSLLYPCKVPGVPSDYSSLHDWERSWEKTFALVYGITGESPSRQVWRDLKQLHEYCVKAHGPNFFGDFNLGVVSRQADLAIDLMDAFARRDFESRWRAYTHEEQQDIILQGLCRTAEMAGRECSLAGSSRFFCPDASLRRLVDRDGEGFLDLAKSLLASNLDTLGICVVHVHYPVFDHIFSSTAKDSQLLPEGVWRKLINDSRSYYLTELVMQILRVLRSETPVHFTSSSQRMKHEISKCNLPPVHTIDDPFLRKVWKTFSSELKANAAEPACAACFKAKADLPARHAYKRCAGCAKIDYEVLYCSRECQVSHWKDGKPPHKEVCGRTHKQVEVAARRRIALPPAPWLPKADPGFTHTPALLHHIVTLRRDKSKDLVYVIFGAEPGNDISVRMPEDTGHARARRAQFLVLRNRAFRNADPDAVHALFVLLSDQLRITIADDVEYTRRVPKLRRQLEGEYGVDVGEAPMPLSAVPQATPGEIGELALLQCPDSLD</sequence>
<evidence type="ECO:0000256" key="2">
    <source>
        <dbReference type="ARBA" id="ARBA00022771"/>
    </source>
</evidence>
<dbReference type="AlphaFoldDB" id="A0A9P3LB47"/>
<reference evidence="6 7" key="1">
    <citation type="submission" date="2021-08" db="EMBL/GenBank/DDBJ databases">
        <title>Draft Genome Sequence of Phanerochaete sordida strain YK-624.</title>
        <authorList>
            <person name="Mori T."/>
            <person name="Dohra H."/>
            <person name="Suzuki T."/>
            <person name="Kawagishi H."/>
            <person name="Hirai H."/>
        </authorList>
    </citation>
    <scope>NUCLEOTIDE SEQUENCE [LARGE SCALE GENOMIC DNA]</scope>
    <source>
        <strain evidence="6 7">YK-624</strain>
    </source>
</reference>